<evidence type="ECO:0000313" key="2">
    <source>
        <dbReference type="EMBL" id="SMC44023.1"/>
    </source>
</evidence>
<dbReference type="RefSeq" id="WP_084016400.1">
    <property type="nucleotide sequence ID" value="NZ_FWXS01000002.1"/>
</dbReference>
<feature type="transmembrane region" description="Helical" evidence="1">
    <location>
        <begin position="43"/>
        <end position="65"/>
    </location>
</feature>
<reference evidence="2 3" key="1">
    <citation type="submission" date="2017-04" db="EMBL/GenBank/DDBJ databases">
        <authorList>
            <person name="Afonso C.L."/>
            <person name="Miller P.J."/>
            <person name="Scott M.A."/>
            <person name="Spackman E."/>
            <person name="Goraichik I."/>
            <person name="Dimitrov K.M."/>
            <person name="Suarez D.L."/>
            <person name="Swayne D.E."/>
        </authorList>
    </citation>
    <scope>NUCLEOTIDE SEQUENCE [LARGE SCALE GENOMIC DNA]</scope>
    <source>
        <strain evidence="2 3">CGMCC 1.12708</strain>
    </source>
</reference>
<keyword evidence="3" id="KW-1185">Reference proteome</keyword>
<dbReference type="AlphaFoldDB" id="A0A1W1Z6I3"/>
<sequence length="107" mass="12935">MKHKFRNKKFLFIIPFFILFALTGIVMWLWNSILPEVVGVKEITYWQAMGILVLSKILFGGFHGFKKNKDLKRDQFFSKIRNMSPEEREKFKENWKNKFAKNVYCKH</sequence>
<gene>
    <name evidence="2" type="ORF">SAMN06296427_102240</name>
</gene>
<keyword evidence="1" id="KW-0812">Transmembrane</keyword>
<protein>
    <submittedName>
        <fullName evidence="2">Uncharacterized protein</fullName>
    </submittedName>
</protein>
<dbReference type="STRING" id="1434700.SAMN06296427_102240"/>
<dbReference type="EMBL" id="FWXS01000002">
    <property type="protein sequence ID" value="SMC44023.1"/>
    <property type="molecule type" value="Genomic_DNA"/>
</dbReference>
<evidence type="ECO:0000256" key="1">
    <source>
        <dbReference type="SAM" id="Phobius"/>
    </source>
</evidence>
<feature type="transmembrane region" description="Helical" evidence="1">
    <location>
        <begin position="12"/>
        <end position="31"/>
    </location>
</feature>
<keyword evidence="1" id="KW-0472">Membrane</keyword>
<organism evidence="2 3">
    <name type="scientific">Moheibacter sediminis</name>
    <dbReference type="NCBI Taxonomy" id="1434700"/>
    <lineage>
        <taxon>Bacteria</taxon>
        <taxon>Pseudomonadati</taxon>
        <taxon>Bacteroidota</taxon>
        <taxon>Flavobacteriia</taxon>
        <taxon>Flavobacteriales</taxon>
        <taxon>Weeksellaceae</taxon>
        <taxon>Moheibacter</taxon>
    </lineage>
</organism>
<evidence type="ECO:0000313" key="3">
    <source>
        <dbReference type="Proteomes" id="UP000192393"/>
    </source>
</evidence>
<proteinExistence type="predicted"/>
<name>A0A1W1Z6I3_9FLAO</name>
<dbReference type="Proteomes" id="UP000192393">
    <property type="component" value="Unassembled WGS sequence"/>
</dbReference>
<dbReference type="OrthoDB" id="1099872at2"/>
<accession>A0A1W1Z6I3</accession>
<keyword evidence="1" id="KW-1133">Transmembrane helix</keyword>